<reference evidence="1 2" key="1">
    <citation type="journal article" date="2021" name="Hortic Res">
        <title>Chromosome-scale assembly of the Dendrobium chrysotoxum genome enhances the understanding of orchid evolution.</title>
        <authorList>
            <person name="Zhang Y."/>
            <person name="Zhang G.Q."/>
            <person name="Zhang D."/>
            <person name="Liu X.D."/>
            <person name="Xu X.Y."/>
            <person name="Sun W.H."/>
            <person name="Yu X."/>
            <person name="Zhu X."/>
            <person name="Wang Z.W."/>
            <person name="Zhao X."/>
            <person name="Zhong W.Y."/>
            <person name="Chen H."/>
            <person name="Yin W.L."/>
            <person name="Huang T."/>
            <person name="Niu S.C."/>
            <person name="Liu Z.J."/>
        </authorList>
    </citation>
    <scope>NUCLEOTIDE SEQUENCE [LARGE SCALE GENOMIC DNA]</scope>
    <source>
        <strain evidence="1">Lindl</strain>
    </source>
</reference>
<accession>A0AAV7GRN0</accession>
<evidence type="ECO:0000313" key="1">
    <source>
        <dbReference type="EMBL" id="KAH0458767.1"/>
    </source>
</evidence>
<protein>
    <recommendedName>
        <fullName evidence="3">DUF4283 domain-containing protein</fullName>
    </recommendedName>
</protein>
<evidence type="ECO:0008006" key="3">
    <source>
        <dbReference type="Google" id="ProtNLM"/>
    </source>
</evidence>
<keyword evidence="2" id="KW-1185">Reference proteome</keyword>
<sequence>MEPLAFVCSNRNGVEGVDVSLNANNYLTNLIASPTCTEDVEGVGASDGQGINVSSNLHISSSHSKVPLVDVPISIVSNIDMLAHLASDNVVRQESFLTIHILCYMKILKWSPFFYVNVESPIIPIWISLPNLRPHLFSPCILQGLGSLFGHLYKLIMPPLLVHGPLFPMFWLRLISPKAILIRCTSALKILGTFSMLIWRSSPPFVVFANLWAIPKLITVFCIVA</sequence>
<proteinExistence type="predicted"/>
<evidence type="ECO:0000313" key="2">
    <source>
        <dbReference type="Proteomes" id="UP000775213"/>
    </source>
</evidence>
<dbReference type="AlphaFoldDB" id="A0AAV7GRN0"/>
<comment type="caution">
    <text evidence="1">The sequence shown here is derived from an EMBL/GenBank/DDBJ whole genome shotgun (WGS) entry which is preliminary data.</text>
</comment>
<gene>
    <name evidence="1" type="ORF">IEQ34_011581</name>
</gene>
<dbReference type="EMBL" id="JAGFBR010000011">
    <property type="protein sequence ID" value="KAH0458767.1"/>
    <property type="molecule type" value="Genomic_DNA"/>
</dbReference>
<name>A0AAV7GRN0_DENCH</name>
<dbReference type="Proteomes" id="UP000775213">
    <property type="component" value="Unassembled WGS sequence"/>
</dbReference>
<organism evidence="1 2">
    <name type="scientific">Dendrobium chrysotoxum</name>
    <name type="common">Orchid</name>
    <dbReference type="NCBI Taxonomy" id="161865"/>
    <lineage>
        <taxon>Eukaryota</taxon>
        <taxon>Viridiplantae</taxon>
        <taxon>Streptophyta</taxon>
        <taxon>Embryophyta</taxon>
        <taxon>Tracheophyta</taxon>
        <taxon>Spermatophyta</taxon>
        <taxon>Magnoliopsida</taxon>
        <taxon>Liliopsida</taxon>
        <taxon>Asparagales</taxon>
        <taxon>Orchidaceae</taxon>
        <taxon>Epidendroideae</taxon>
        <taxon>Malaxideae</taxon>
        <taxon>Dendrobiinae</taxon>
        <taxon>Dendrobium</taxon>
    </lineage>
</organism>